<dbReference type="InterPro" id="IPR006119">
    <property type="entry name" value="Resolv_N"/>
</dbReference>
<dbReference type="AlphaFoldDB" id="Q8GML9"/>
<dbReference type="InterPro" id="IPR006118">
    <property type="entry name" value="Recombinase_CS"/>
</dbReference>
<keyword evidence="3" id="KW-0238">DNA-binding</keyword>
<feature type="domain" description="Resolvase/invertase-type recombinase catalytic" evidence="7">
    <location>
        <begin position="4"/>
        <end position="137"/>
    </location>
</feature>
<dbReference type="CDD" id="cd00569">
    <property type="entry name" value="HTH_Hin_like"/>
    <property type="match status" value="1"/>
</dbReference>
<dbReference type="InterPro" id="IPR009057">
    <property type="entry name" value="Homeodomain-like_sf"/>
</dbReference>
<dbReference type="GO" id="GO:0015074">
    <property type="term" value="P:DNA integration"/>
    <property type="evidence" value="ECO:0007669"/>
    <property type="project" value="UniProtKB-KW"/>
</dbReference>
<dbReference type="Gene3D" id="3.40.50.1390">
    <property type="entry name" value="Resolvase, N-terminal catalytic domain"/>
    <property type="match status" value="1"/>
</dbReference>
<evidence type="ECO:0000259" key="7">
    <source>
        <dbReference type="PROSITE" id="PS51736"/>
    </source>
</evidence>
<evidence type="ECO:0000313" key="8">
    <source>
        <dbReference type="EMBL" id="CAC80885.1"/>
    </source>
</evidence>
<dbReference type="SMART" id="SM00857">
    <property type="entry name" value="Resolvase"/>
    <property type="match status" value="1"/>
</dbReference>
<keyword evidence="8" id="KW-0614">Plasmid</keyword>
<evidence type="ECO:0000256" key="1">
    <source>
        <dbReference type="ARBA" id="ARBA00009913"/>
    </source>
</evidence>
<dbReference type="CDD" id="cd03768">
    <property type="entry name" value="SR_ResInv"/>
    <property type="match status" value="1"/>
</dbReference>
<dbReference type="PANTHER" id="PTHR30461:SF26">
    <property type="entry name" value="RESOLVASE HOMOLOG YNEB"/>
    <property type="match status" value="1"/>
</dbReference>
<dbReference type="PROSITE" id="PS00397">
    <property type="entry name" value="RECOMBINASES_1"/>
    <property type="match status" value="1"/>
</dbReference>
<dbReference type="Pfam" id="PF02796">
    <property type="entry name" value="HTH_7"/>
    <property type="match status" value="1"/>
</dbReference>
<geneLocation type="plasmid" evidence="8">
    <name>pKLH208</name>
</geneLocation>
<dbReference type="GO" id="GO:0000150">
    <property type="term" value="F:DNA strand exchange activity"/>
    <property type="evidence" value="ECO:0007669"/>
    <property type="project" value="InterPro"/>
</dbReference>
<evidence type="ECO:0000256" key="4">
    <source>
        <dbReference type="ARBA" id="ARBA00023172"/>
    </source>
</evidence>
<comment type="similarity">
    <text evidence="1">Belongs to the site-specific recombinase resolvase family.</text>
</comment>
<organism evidence="8">
    <name type="scientific">Acinetobacter sp. ED23-35</name>
    <dbReference type="NCBI Taxonomy" id="109250"/>
    <lineage>
        <taxon>Bacteria</taxon>
        <taxon>Pseudomonadati</taxon>
        <taxon>Pseudomonadota</taxon>
        <taxon>Gammaproteobacteria</taxon>
        <taxon>Moraxellales</taxon>
        <taxon>Moraxellaceae</taxon>
        <taxon>Acinetobacter</taxon>
    </lineage>
</organism>
<evidence type="ECO:0000256" key="2">
    <source>
        <dbReference type="ARBA" id="ARBA00022908"/>
    </source>
</evidence>
<name>Q8GML9_9GAMM</name>
<dbReference type="PROSITE" id="PS51736">
    <property type="entry name" value="RECOMBINASES_3"/>
    <property type="match status" value="1"/>
</dbReference>
<dbReference type="InterPro" id="IPR036162">
    <property type="entry name" value="Resolvase-like_N_sf"/>
</dbReference>
<evidence type="ECO:0000256" key="3">
    <source>
        <dbReference type="ARBA" id="ARBA00023125"/>
    </source>
</evidence>
<dbReference type="Pfam" id="PF00239">
    <property type="entry name" value="Resolvase"/>
    <property type="match status" value="1"/>
</dbReference>
<keyword evidence="2" id="KW-0229">DNA integration</keyword>
<evidence type="ECO:0000256" key="5">
    <source>
        <dbReference type="PIRSR" id="PIRSR606118-50"/>
    </source>
</evidence>
<protein>
    <submittedName>
        <fullName evidence="8">Resolvase</fullName>
    </submittedName>
</protein>
<reference evidence="8" key="1">
    <citation type="submission" date="1999-11" db="EMBL/GenBank/DDBJ databases">
        <authorList>
            <person name="Kholodii G.Y."/>
        </authorList>
    </citation>
    <scope>NUCLEOTIDE SEQUENCE</scope>
    <source>
        <strain evidence="8">ED23-35</strain>
        <plasmid evidence="8">pKLH208</plasmid>
    </source>
</reference>
<evidence type="ECO:0000256" key="6">
    <source>
        <dbReference type="PROSITE-ProRule" id="PRU10137"/>
    </source>
</evidence>
<dbReference type="PROSITE" id="PS00398">
    <property type="entry name" value="RECOMBINASES_2"/>
    <property type="match status" value="1"/>
</dbReference>
<accession>Q8GML9</accession>
<dbReference type="SUPFAM" id="SSF53041">
    <property type="entry name" value="Resolvase-like"/>
    <property type="match status" value="1"/>
</dbReference>
<dbReference type="InterPro" id="IPR006120">
    <property type="entry name" value="Resolvase_HTH_dom"/>
</dbReference>
<reference evidence="8" key="2">
    <citation type="journal article" date="2004" name="Microbiology">
        <title>Translocation of transposition-deficient (TndPKLH2-like) transposons in the natural environment: mechanistic insights from the study of adjacent DNA sequences.</title>
        <authorList>
            <person name="Kholodii G."/>
            <person name="Mindlin S."/>
            <person name="Gorlenko Z."/>
            <person name="Petrova M."/>
            <person name="Hobman J."/>
            <person name="Nikiforov V."/>
        </authorList>
    </citation>
    <scope>NUCLEOTIDE SEQUENCE</scope>
    <source>
        <strain evidence="8">ED23-35</strain>
        <plasmid evidence="8">pKLH208</plasmid>
    </source>
</reference>
<keyword evidence="4" id="KW-0233">DNA recombination</keyword>
<dbReference type="SUPFAM" id="SSF46689">
    <property type="entry name" value="Homeodomain-like"/>
    <property type="match status" value="1"/>
</dbReference>
<feature type="active site" description="O-(5'-phospho-DNA)-serine intermediate" evidence="5 6">
    <location>
        <position position="12"/>
    </location>
</feature>
<dbReference type="Gene3D" id="1.10.10.60">
    <property type="entry name" value="Homeodomain-like"/>
    <property type="match status" value="1"/>
</dbReference>
<dbReference type="InterPro" id="IPR050639">
    <property type="entry name" value="SSR_resolvase"/>
</dbReference>
<gene>
    <name evidence="8" type="primary">tnpR</name>
</gene>
<sequence length="188" mass="21536">MHGQRMGYIRVSSFDQNPERQLDNVQVDKQFIYKASGKDTLRPQLDAMLSFAREGDTVVVHSMDRLARNLDDLRRLVQQLTKRGIRIEFVKECLSFTGEDLPMANLLLSVMGAFAEFERALIRERQREGIALAKQRGTYRGRKMALVDDQVVELRRRAGAGEQKATLAREFGISRETLYQYLKVAPTA</sequence>
<dbReference type="GO" id="GO:0003677">
    <property type="term" value="F:DNA binding"/>
    <property type="evidence" value="ECO:0007669"/>
    <property type="project" value="UniProtKB-KW"/>
</dbReference>
<proteinExistence type="inferred from homology"/>
<dbReference type="PANTHER" id="PTHR30461">
    <property type="entry name" value="DNA-INVERTASE FROM LAMBDOID PROPHAGE"/>
    <property type="match status" value="1"/>
</dbReference>
<dbReference type="EMBL" id="AJ251272">
    <property type="protein sequence ID" value="CAC80885.1"/>
    <property type="molecule type" value="Genomic_DNA"/>
</dbReference>